<keyword evidence="6" id="KW-1185">Reference proteome</keyword>
<evidence type="ECO:0000256" key="3">
    <source>
        <dbReference type="ARBA" id="ARBA00023200"/>
    </source>
</evidence>
<sequence length="164" mass="18209">MRTSQKGIDLIKEFESLHDGDLKKPGLQPNMDPVGIWTEGYGRAMRDDKGNFLRGAGNKAIAEKIATIHTGKEAEDALKQDLQVYENIVAKKIKVPITQNQFDALVSHTYNTGGSDGLFKLVNDRAPSAAIRNWFITKYITAGGKVLNGLIRRRKAEADLFFSM</sequence>
<dbReference type="Gene3D" id="1.10.530.40">
    <property type="match status" value="1"/>
</dbReference>
<dbReference type="PANTHER" id="PTHR38107:SF3">
    <property type="entry name" value="LYSOZYME RRRD-RELATED"/>
    <property type="match status" value="1"/>
</dbReference>
<dbReference type="InterPro" id="IPR051018">
    <property type="entry name" value="Bacteriophage_GH24"/>
</dbReference>
<dbReference type="InterPro" id="IPR023346">
    <property type="entry name" value="Lysozyme-like_dom_sf"/>
</dbReference>
<proteinExistence type="inferred from homology"/>
<protein>
    <recommendedName>
        <fullName evidence="4">Lysozyme</fullName>
        <ecNumber evidence="4">3.2.1.17</ecNumber>
    </recommendedName>
</protein>
<dbReference type="PANTHER" id="PTHR38107">
    <property type="match status" value="1"/>
</dbReference>
<dbReference type="EMBL" id="CP050995">
    <property type="protein sequence ID" value="QIY92252.1"/>
    <property type="molecule type" value="Genomic_DNA"/>
</dbReference>
<dbReference type="SUPFAM" id="SSF53955">
    <property type="entry name" value="Lysozyme-like"/>
    <property type="match status" value="1"/>
</dbReference>
<reference evidence="5 6" key="1">
    <citation type="submission" date="2019-09" db="EMBL/GenBank/DDBJ databases">
        <title>FDA dAtabase for Regulatory Grade micrObial Sequences (FDA-ARGOS): Supporting development and validation of Infectious Disease Dx tests.</title>
        <authorList>
            <person name="Sciortino C."/>
            <person name="Tallon L."/>
            <person name="Sadzewicz L."/>
            <person name="Vavikolanu K."/>
            <person name="Mehta A."/>
            <person name="Aluvathingal J."/>
            <person name="Nadendla S."/>
            <person name="Nandy P."/>
            <person name="Geyer C."/>
            <person name="Yan Y."/>
            <person name="Sichtig H."/>
        </authorList>
    </citation>
    <scope>NUCLEOTIDE SEQUENCE [LARGE SCALE GENOMIC DNA]</scope>
    <source>
        <strain evidence="5 6">FDAARGOS_636</strain>
    </source>
</reference>
<accession>A0ABX6KUF8</accession>
<keyword evidence="3" id="KW-1035">Host cytoplasm</keyword>
<dbReference type="CDD" id="cd00737">
    <property type="entry name" value="lyz_endolysin_autolysin"/>
    <property type="match status" value="1"/>
</dbReference>
<comment type="catalytic activity">
    <reaction evidence="4">
        <text>Hydrolysis of (1-&gt;4)-beta-linkages between N-acetylmuramic acid and N-acetyl-D-glucosamine residues in a peptidoglycan and between N-acetyl-D-glucosamine residues in chitodextrins.</text>
        <dbReference type="EC" id="3.2.1.17"/>
    </reaction>
</comment>
<evidence type="ECO:0000313" key="5">
    <source>
        <dbReference type="EMBL" id="QIY92252.1"/>
    </source>
</evidence>
<evidence type="ECO:0000256" key="1">
    <source>
        <dbReference type="ARBA" id="ARBA00022529"/>
    </source>
</evidence>
<keyword evidence="2 4" id="KW-0081">Bacteriolytic enzyme</keyword>
<dbReference type="Pfam" id="PF00959">
    <property type="entry name" value="Phage_lysozyme"/>
    <property type="match status" value="1"/>
</dbReference>
<name>A0ABX6KUF8_CHRGL</name>
<comment type="similarity">
    <text evidence="4">Belongs to the glycosyl hydrolase 24 family.</text>
</comment>
<dbReference type="RefSeq" id="WP_168239260.1">
    <property type="nucleotide sequence ID" value="NZ_CP050995.1"/>
</dbReference>
<keyword evidence="1 4" id="KW-0929">Antimicrobial</keyword>
<keyword evidence="4" id="KW-0326">Glycosidase</keyword>
<evidence type="ECO:0000256" key="2">
    <source>
        <dbReference type="ARBA" id="ARBA00022638"/>
    </source>
</evidence>
<evidence type="ECO:0000313" key="6">
    <source>
        <dbReference type="Proteomes" id="UP000501570"/>
    </source>
</evidence>
<evidence type="ECO:0000256" key="4">
    <source>
        <dbReference type="RuleBase" id="RU003788"/>
    </source>
</evidence>
<gene>
    <name evidence="5" type="ORF">FOB44_16975</name>
</gene>
<keyword evidence="4" id="KW-0378">Hydrolase</keyword>
<dbReference type="InterPro" id="IPR033907">
    <property type="entry name" value="Endolysin_autolysin"/>
</dbReference>
<dbReference type="InterPro" id="IPR002196">
    <property type="entry name" value="Glyco_hydro_24"/>
</dbReference>
<dbReference type="Proteomes" id="UP000501570">
    <property type="component" value="Chromosome"/>
</dbReference>
<organism evidence="5 6">
    <name type="scientific">Chryseobacterium gallinarum</name>
    <dbReference type="NCBI Taxonomy" id="1324352"/>
    <lineage>
        <taxon>Bacteria</taxon>
        <taxon>Pseudomonadati</taxon>
        <taxon>Bacteroidota</taxon>
        <taxon>Flavobacteriia</taxon>
        <taxon>Flavobacteriales</taxon>
        <taxon>Weeksellaceae</taxon>
        <taxon>Chryseobacterium group</taxon>
        <taxon>Chryseobacterium</taxon>
    </lineage>
</organism>
<dbReference type="InterPro" id="IPR023347">
    <property type="entry name" value="Lysozyme_dom_sf"/>
</dbReference>
<dbReference type="EC" id="3.2.1.17" evidence="4"/>